<keyword evidence="4" id="KW-1185">Reference proteome</keyword>
<protein>
    <submittedName>
        <fullName evidence="3">Isochorismatase family protein</fullName>
    </submittedName>
</protein>
<dbReference type="CDD" id="cd00431">
    <property type="entry name" value="cysteine_hydrolases"/>
    <property type="match status" value="1"/>
</dbReference>
<dbReference type="EMBL" id="JBGOSP010000032">
    <property type="protein sequence ID" value="MFA3842086.1"/>
    <property type="molecule type" value="Genomic_DNA"/>
</dbReference>
<dbReference type="Pfam" id="PF00857">
    <property type="entry name" value="Isochorismatase"/>
    <property type="match status" value="1"/>
</dbReference>
<evidence type="ECO:0000256" key="1">
    <source>
        <dbReference type="ARBA" id="ARBA00022801"/>
    </source>
</evidence>
<dbReference type="InterPro" id="IPR036380">
    <property type="entry name" value="Isochorismatase-like_sf"/>
</dbReference>
<feature type="domain" description="Isochorismatase-like" evidence="2">
    <location>
        <begin position="10"/>
        <end position="177"/>
    </location>
</feature>
<reference evidence="3 4" key="1">
    <citation type="submission" date="2024-08" db="EMBL/GenBank/DDBJ databases">
        <title>Genome sequence of Streptomyces aureus CACIA-1.46HGO.</title>
        <authorList>
            <person name="Evangelista-Martinez Z."/>
        </authorList>
    </citation>
    <scope>NUCLEOTIDE SEQUENCE [LARGE SCALE GENOMIC DNA]</scope>
    <source>
        <strain evidence="3 4">CACIA-1.46HGO</strain>
    </source>
</reference>
<dbReference type="PANTHER" id="PTHR43540">
    <property type="entry name" value="PEROXYUREIDOACRYLATE/UREIDOACRYLATE AMIDOHYDROLASE-RELATED"/>
    <property type="match status" value="1"/>
</dbReference>
<organism evidence="3 4">
    <name type="scientific">Streptomyces aureus</name>
    <dbReference type="NCBI Taxonomy" id="193461"/>
    <lineage>
        <taxon>Bacteria</taxon>
        <taxon>Bacillati</taxon>
        <taxon>Actinomycetota</taxon>
        <taxon>Actinomycetes</taxon>
        <taxon>Kitasatosporales</taxon>
        <taxon>Streptomycetaceae</taxon>
        <taxon>Streptomyces</taxon>
    </lineage>
</organism>
<comment type="caution">
    <text evidence="3">The sequence shown here is derived from an EMBL/GenBank/DDBJ whole genome shotgun (WGS) entry which is preliminary data.</text>
</comment>
<dbReference type="Proteomes" id="UP001571476">
    <property type="component" value="Unassembled WGS sequence"/>
</dbReference>
<gene>
    <name evidence="3" type="ORF">ACEG43_38840</name>
</gene>
<dbReference type="SUPFAM" id="SSF52499">
    <property type="entry name" value="Isochorismatase-like hydrolases"/>
    <property type="match status" value="1"/>
</dbReference>
<sequence length="186" mass="19801">MTLTAMDARTALLVVDLQEGILGLPTVHPTAEITDRAAELAAVFRAHELPVVLINVAGGAPGRNEMPKSTSTPAPNWTDLAAQLKAEDSDHRVTKKTWDAFPGTDLHDYLQSHNVTQVVLVGIATSIGVESTARSAYALGYNVTLATDAMTDMDPEAHRNSLERVFPKLGETGSTAEVAALVQSSR</sequence>
<evidence type="ECO:0000259" key="2">
    <source>
        <dbReference type="Pfam" id="PF00857"/>
    </source>
</evidence>
<name>A0ABV4SY04_9ACTN</name>
<dbReference type="InterPro" id="IPR050272">
    <property type="entry name" value="Isochorismatase-like_hydrls"/>
</dbReference>
<dbReference type="RefSeq" id="WP_372566141.1">
    <property type="nucleotide sequence ID" value="NZ_JBGOSP010000032.1"/>
</dbReference>
<evidence type="ECO:0000313" key="4">
    <source>
        <dbReference type="Proteomes" id="UP001571476"/>
    </source>
</evidence>
<dbReference type="Gene3D" id="3.40.50.850">
    <property type="entry name" value="Isochorismatase-like"/>
    <property type="match status" value="1"/>
</dbReference>
<dbReference type="PANTHER" id="PTHR43540:SF7">
    <property type="entry name" value="ISOCHORISMATASE FAMILY PROTEIN YECD"/>
    <property type="match status" value="1"/>
</dbReference>
<keyword evidence="1" id="KW-0378">Hydrolase</keyword>
<evidence type="ECO:0000313" key="3">
    <source>
        <dbReference type="EMBL" id="MFA3842086.1"/>
    </source>
</evidence>
<dbReference type="InterPro" id="IPR000868">
    <property type="entry name" value="Isochorismatase-like_dom"/>
</dbReference>
<proteinExistence type="predicted"/>
<accession>A0ABV4SY04</accession>